<gene>
    <name evidence="2" type="ORF">JK636_23350</name>
</gene>
<name>A0ABS1TJA7_9CLOT</name>
<reference evidence="2 3" key="1">
    <citation type="submission" date="2021-01" db="EMBL/GenBank/DDBJ databases">
        <title>Genome public.</title>
        <authorList>
            <person name="Liu C."/>
            <person name="Sun Q."/>
        </authorList>
    </citation>
    <scope>NUCLEOTIDE SEQUENCE [LARGE SCALE GENOMIC DNA]</scope>
    <source>
        <strain evidence="2 3">YIM B02515</strain>
    </source>
</reference>
<accession>A0ABS1TJA7</accession>
<dbReference type="Proteomes" id="UP000632377">
    <property type="component" value="Unassembled WGS sequence"/>
</dbReference>
<dbReference type="InterPro" id="IPR004038">
    <property type="entry name" value="Ribosomal_eL8/eL30/eS12/Gad45"/>
</dbReference>
<evidence type="ECO:0000259" key="1">
    <source>
        <dbReference type="Pfam" id="PF01248"/>
    </source>
</evidence>
<dbReference type="RefSeq" id="WP_202751410.1">
    <property type="nucleotide sequence ID" value="NZ_JAESWC010000026.1"/>
</dbReference>
<sequence length="80" mass="8683">MVERLLGKKVVGIKQSLKAINNDEVKSLYVASDADIKLIEPVLKLAQQNSLEINYVKTMKDLGKLCGIDVGAATAVLLKD</sequence>
<protein>
    <submittedName>
        <fullName evidence="2">Ribosomal L7Ae/L30e/S12e/Gadd45 family protein</fullName>
    </submittedName>
</protein>
<organism evidence="2 3">
    <name type="scientific">Clostridium rhizosphaerae</name>
    <dbReference type="NCBI Taxonomy" id="2803861"/>
    <lineage>
        <taxon>Bacteria</taxon>
        <taxon>Bacillati</taxon>
        <taxon>Bacillota</taxon>
        <taxon>Clostridia</taxon>
        <taxon>Eubacteriales</taxon>
        <taxon>Clostridiaceae</taxon>
        <taxon>Clostridium</taxon>
    </lineage>
</organism>
<dbReference type="EMBL" id="JAESWC010000026">
    <property type="protein sequence ID" value="MBL4938646.1"/>
    <property type="molecule type" value="Genomic_DNA"/>
</dbReference>
<dbReference type="InterPro" id="IPR029064">
    <property type="entry name" value="Ribosomal_eL30-like_sf"/>
</dbReference>
<keyword evidence="3" id="KW-1185">Reference proteome</keyword>
<dbReference type="Pfam" id="PF01248">
    <property type="entry name" value="Ribosomal_L7Ae"/>
    <property type="match status" value="1"/>
</dbReference>
<comment type="caution">
    <text evidence="2">The sequence shown here is derived from an EMBL/GenBank/DDBJ whole genome shotgun (WGS) entry which is preliminary data.</text>
</comment>
<dbReference type="SUPFAM" id="SSF55315">
    <property type="entry name" value="L30e-like"/>
    <property type="match status" value="1"/>
</dbReference>
<feature type="domain" description="Ribosomal protein eL8/eL30/eS12/Gadd45" evidence="1">
    <location>
        <begin position="9"/>
        <end position="76"/>
    </location>
</feature>
<evidence type="ECO:0000313" key="2">
    <source>
        <dbReference type="EMBL" id="MBL4938646.1"/>
    </source>
</evidence>
<evidence type="ECO:0000313" key="3">
    <source>
        <dbReference type="Proteomes" id="UP000632377"/>
    </source>
</evidence>
<dbReference type="Gene3D" id="3.30.1330.30">
    <property type="match status" value="1"/>
</dbReference>
<proteinExistence type="predicted"/>